<keyword evidence="7 8" id="KW-0472">Membrane</keyword>
<proteinExistence type="inferred from homology"/>
<evidence type="ECO:0000313" key="10">
    <source>
        <dbReference type="EMBL" id="SGZ18044.1"/>
    </source>
</evidence>
<feature type="transmembrane region" description="Helical" evidence="8">
    <location>
        <begin position="103"/>
        <end position="125"/>
    </location>
</feature>
<dbReference type="PANTHER" id="PTHR43271:SF1">
    <property type="entry name" value="INNER MEMBRANE TRANSPORT PROTEIN YNFM"/>
    <property type="match status" value="1"/>
</dbReference>
<dbReference type="PROSITE" id="PS50850">
    <property type="entry name" value="MFS"/>
    <property type="match status" value="1"/>
</dbReference>
<keyword evidence="3" id="KW-0813">Transport</keyword>
<evidence type="ECO:0000256" key="1">
    <source>
        <dbReference type="ARBA" id="ARBA00004651"/>
    </source>
</evidence>
<feature type="domain" description="Major facilitator superfamily (MFS) profile" evidence="9">
    <location>
        <begin position="12"/>
        <end position="389"/>
    </location>
</feature>
<dbReference type="EMBL" id="FPLD01000131">
    <property type="protein sequence ID" value="SGZ18044.1"/>
    <property type="molecule type" value="Genomic_DNA"/>
</dbReference>
<evidence type="ECO:0000256" key="4">
    <source>
        <dbReference type="ARBA" id="ARBA00022475"/>
    </source>
</evidence>
<sequence length="406" mass="44424">MIALHSQDYKKVTLGLGLGSFLVFCNLYYFQPLLPYFMVKFNATELQVNWLFSSTSLAIALSLLPWAILSEIIGRRPIMRCSLILIPCINFLMFISADLHTLILLRAALGIALAGFIAVAVAYMAEELEPPAMLIAIGGYISANTLGGIIGRIYGGVMTDIIGLQWTTLTMSILSGIALLIIFPLILKQRHFIARQGRLQHHVIQIVRHIKNPNLIFAMFIGGLNFSVFINIFSVMGFKLSAAPISLPASLLSLMFLCYLSGTLSARLSGRWMHNNSLFSGLLLGIGISLVGLIILSLQTMLTIIIGLLVLSAGAFFIHALAYSHIGRSATQGKSTATALYLVMYYSGGSVGGFILIYCWQIEGWWAVLAATSIIYSMMLSLVFALKWVSRNPIIATNNELESCQA</sequence>
<dbReference type="CDD" id="cd17324">
    <property type="entry name" value="MFS_NepI_like"/>
    <property type="match status" value="1"/>
</dbReference>
<comment type="subcellular location">
    <subcellularLocation>
        <location evidence="1">Cell membrane</location>
        <topology evidence="1">Multi-pass membrane protein</topology>
    </subcellularLocation>
</comment>
<dbReference type="Gene3D" id="1.20.1250.20">
    <property type="entry name" value="MFS general substrate transporter like domains"/>
    <property type="match status" value="1"/>
</dbReference>
<evidence type="ECO:0000313" key="11">
    <source>
        <dbReference type="Proteomes" id="UP000183794"/>
    </source>
</evidence>
<keyword evidence="6 8" id="KW-1133">Transmembrane helix</keyword>
<evidence type="ECO:0000259" key="9">
    <source>
        <dbReference type="PROSITE" id="PS50850"/>
    </source>
</evidence>
<dbReference type="SUPFAM" id="SSF103473">
    <property type="entry name" value="MFS general substrate transporter"/>
    <property type="match status" value="1"/>
</dbReference>
<feature type="transmembrane region" description="Helical" evidence="8">
    <location>
        <begin position="304"/>
        <end position="326"/>
    </location>
</feature>
<dbReference type="AlphaFoldDB" id="A0A1L0C9C3"/>
<feature type="transmembrane region" description="Helical" evidence="8">
    <location>
        <begin position="12"/>
        <end position="30"/>
    </location>
</feature>
<evidence type="ECO:0000256" key="3">
    <source>
        <dbReference type="ARBA" id="ARBA00022448"/>
    </source>
</evidence>
<protein>
    <submittedName>
        <fullName evidence="10">Putative multidrug resistance protein</fullName>
    </submittedName>
</protein>
<feature type="transmembrane region" description="Helical" evidence="8">
    <location>
        <begin position="278"/>
        <end position="298"/>
    </location>
</feature>
<comment type="similarity">
    <text evidence="2">Belongs to the major facilitator superfamily.</text>
</comment>
<feature type="transmembrane region" description="Helical" evidence="8">
    <location>
        <begin position="338"/>
        <end position="358"/>
    </location>
</feature>
<evidence type="ECO:0000256" key="8">
    <source>
        <dbReference type="SAM" id="Phobius"/>
    </source>
</evidence>
<keyword evidence="5 8" id="KW-0812">Transmembrane</keyword>
<dbReference type="RefSeq" id="WP_075496795.1">
    <property type="nucleotide sequence ID" value="NZ_CAWRBC010000115.1"/>
</dbReference>
<organism evidence="10 11">
    <name type="scientific">Moritella viscosa</name>
    <dbReference type="NCBI Taxonomy" id="80854"/>
    <lineage>
        <taxon>Bacteria</taxon>
        <taxon>Pseudomonadati</taxon>
        <taxon>Pseudomonadota</taxon>
        <taxon>Gammaproteobacteria</taxon>
        <taxon>Alteromonadales</taxon>
        <taxon>Moritellaceae</taxon>
        <taxon>Moritella</taxon>
    </lineage>
</organism>
<accession>A0A1L0C9C3</accession>
<dbReference type="GO" id="GO:0022857">
    <property type="term" value="F:transmembrane transporter activity"/>
    <property type="evidence" value="ECO:0007669"/>
    <property type="project" value="InterPro"/>
</dbReference>
<reference evidence="10 11" key="1">
    <citation type="submission" date="2016-11" db="EMBL/GenBank/DDBJ databases">
        <authorList>
            <person name="Jaros S."/>
            <person name="Januszkiewicz K."/>
            <person name="Wedrychowicz H."/>
        </authorList>
    </citation>
    <scope>NUCLEOTIDE SEQUENCE [LARGE SCALE GENOMIC DNA]</scope>
    <source>
        <strain evidence="10">NVI 5450</strain>
    </source>
</reference>
<dbReference type="PANTHER" id="PTHR43271">
    <property type="entry name" value="BLL2771 PROTEIN"/>
    <property type="match status" value="1"/>
</dbReference>
<dbReference type="OrthoDB" id="63984at2"/>
<evidence type="ECO:0000256" key="6">
    <source>
        <dbReference type="ARBA" id="ARBA00022989"/>
    </source>
</evidence>
<keyword evidence="4" id="KW-1003">Cell membrane</keyword>
<feature type="transmembrane region" description="Helical" evidence="8">
    <location>
        <begin position="132"/>
        <end position="154"/>
    </location>
</feature>
<evidence type="ECO:0000256" key="2">
    <source>
        <dbReference type="ARBA" id="ARBA00008335"/>
    </source>
</evidence>
<feature type="transmembrane region" description="Helical" evidence="8">
    <location>
        <begin position="166"/>
        <end position="187"/>
    </location>
</feature>
<feature type="transmembrane region" description="Helical" evidence="8">
    <location>
        <begin position="215"/>
        <end position="233"/>
    </location>
</feature>
<name>A0A1L0C9C3_9GAMM</name>
<dbReference type="InterPro" id="IPR020846">
    <property type="entry name" value="MFS_dom"/>
</dbReference>
<dbReference type="Pfam" id="PF07690">
    <property type="entry name" value="MFS_1"/>
    <property type="match status" value="1"/>
</dbReference>
<feature type="transmembrane region" description="Helical" evidence="8">
    <location>
        <begin position="245"/>
        <end position="266"/>
    </location>
</feature>
<feature type="transmembrane region" description="Helical" evidence="8">
    <location>
        <begin position="50"/>
        <end position="69"/>
    </location>
</feature>
<gene>
    <name evidence="10" type="ORF">NVI5450_4619</name>
</gene>
<feature type="transmembrane region" description="Helical" evidence="8">
    <location>
        <begin position="364"/>
        <end position="386"/>
    </location>
</feature>
<dbReference type="GO" id="GO:0005886">
    <property type="term" value="C:plasma membrane"/>
    <property type="evidence" value="ECO:0007669"/>
    <property type="project" value="UniProtKB-SubCell"/>
</dbReference>
<evidence type="ECO:0000256" key="7">
    <source>
        <dbReference type="ARBA" id="ARBA00023136"/>
    </source>
</evidence>
<dbReference type="Proteomes" id="UP000183794">
    <property type="component" value="Unassembled WGS sequence"/>
</dbReference>
<feature type="transmembrane region" description="Helical" evidence="8">
    <location>
        <begin position="81"/>
        <end position="97"/>
    </location>
</feature>
<evidence type="ECO:0000256" key="5">
    <source>
        <dbReference type="ARBA" id="ARBA00022692"/>
    </source>
</evidence>
<dbReference type="InterPro" id="IPR011701">
    <property type="entry name" value="MFS"/>
</dbReference>
<dbReference type="InterPro" id="IPR036259">
    <property type="entry name" value="MFS_trans_sf"/>
</dbReference>